<gene>
    <name evidence="1" type="ORF">C7446_1550</name>
</gene>
<dbReference type="RefSeq" id="WP_121172510.1">
    <property type="nucleotide sequence ID" value="NZ_RBIN01000004.1"/>
</dbReference>
<dbReference type="PROSITE" id="PS51257">
    <property type="entry name" value="PROKAR_LIPOPROTEIN"/>
    <property type="match status" value="1"/>
</dbReference>
<dbReference type="AlphaFoldDB" id="A0A420WX81"/>
<protein>
    <submittedName>
        <fullName evidence="1">Flavin-dependent dehydrogenase</fullName>
    </submittedName>
</protein>
<sequence>MSDATHKPQAHPAPPPETTDIAIIGAGPAGAVAACQLRDAGWRVSVIEAAHFPRFSIGESLLPQCLVDLDRAGLGDTVRAAGYQYKNGARFRCGAEQRDIHFPDNAWDETPPRPGDAFQVERADFDQRLINAAAERGARVRFGCRVTGFTPDAQHPELALDNGSRLRARLVLDASGFARVLTRQLETARASRLPDRHALFTHVALPEHTPGLERRRILIGMHPDTPALWYWLIPLSGDRASLGFVGDPERLAAFGSDEESRLTGLIGHFAELAALFGDPKRLRPTATLAGYSSDAVHLSGPGYVLLGNAGEFLDPIFSSGVTVAIRSAMLAAPLADRQLRGETVDWESKYEQPLRRGLATFRAFVEAWYDGRLPRIIFHPEPPGYLHRMICAVLAGYAWDERNPFVQAPERRLATLAQLCE</sequence>
<organism evidence="1 2">
    <name type="scientific">Kushneria sinocarnis</name>
    <dbReference type="NCBI Taxonomy" id="595502"/>
    <lineage>
        <taxon>Bacteria</taxon>
        <taxon>Pseudomonadati</taxon>
        <taxon>Pseudomonadota</taxon>
        <taxon>Gammaproteobacteria</taxon>
        <taxon>Oceanospirillales</taxon>
        <taxon>Halomonadaceae</taxon>
        <taxon>Kushneria</taxon>
    </lineage>
</organism>
<name>A0A420WX81_9GAMM</name>
<dbReference type="GO" id="GO:0004497">
    <property type="term" value="F:monooxygenase activity"/>
    <property type="evidence" value="ECO:0007669"/>
    <property type="project" value="InterPro"/>
</dbReference>
<dbReference type="SUPFAM" id="SSF51905">
    <property type="entry name" value="FAD/NAD(P)-binding domain"/>
    <property type="match status" value="1"/>
</dbReference>
<dbReference type="PANTHER" id="PTHR43747">
    <property type="entry name" value="FAD-BINDING PROTEIN"/>
    <property type="match status" value="1"/>
</dbReference>
<dbReference type="Pfam" id="PF04820">
    <property type="entry name" value="Trp_halogenase"/>
    <property type="match status" value="2"/>
</dbReference>
<dbReference type="EMBL" id="RBIN01000004">
    <property type="protein sequence ID" value="RKR04345.1"/>
    <property type="molecule type" value="Genomic_DNA"/>
</dbReference>
<dbReference type="InterPro" id="IPR050816">
    <property type="entry name" value="Flavin-dep_Halogenase_NPB"/>
</dbReference>
<dbReference type="PANTHER" id="PTHR43747:SF1">
    <property type="entry name" value="SLR1998 PROTEIN"/>
    <property type="match status" value="1"/>
</dbReference>
<accession>A0A420WX81</accession>
<dbReference type="OrthoDB" id="103324at2"/>
<evidence type="ECO:0000313" key="2">
    <source>
        <dbReference type="Proteomes" id="UP000281975"/>
    </source>
</evidence>
<reference evidence="1 2" key="1">
    <citation type="submission" date="2018-10" db="EMBL/GenBank/DDBJ databases">
        <title>Genomic Encyclopedia of Type Strains, Phase IV (KMG-IV): sequencing the most valuable type-strain genomes for metagenomic binning, comparative biology and taxonomic classification.</title>
        <authorList>
            <person name="Goeker M."/>
        </authorList>
    </citation>
    <scope>NUCLEOTIDE SEQUENCE [LARGE SCALE GENOMIC DNA]</scope>
    <source>
        <strain evidence="1 2">DSM 23229</strain>
    </source>
</reference>
<comment type="caution">
    <text evidence="1">The sequence shown here is derived from an EMBL/GenBank/DDBJ whole genome shotgun (WGS) entry which is preliminary data.</text>
</comment>
<dbReference type="InterPro" id="IPR006905">
    <property type="entry name" value="Flavin_halogenase"/>
</dbReference>
<dbReference type="Proteomes" id="UP000281975">
    <property type="component" value="Unassembled WGS sequence"/>
</dbReference>
<keyword evidence="2" id="KW-1185">Reference proteome</keyword>
<dbReference type="InterPro" id="IPR036188">
    <property type="entry name" value="FAD/NAD-bd_sf"/>
</dbReference>
<evidence type="ECO:0000313" key="1">
    <source>
        <dbReference type="EMBL" id="RKR04345.1"/>
    </source>
</evidence>
<dbReference type="Gene3D" id="3.50.50.60">
    <property type="entry name" value="FAD/NAD(P)-binding domain"/>
    <property type="match status" value="1"/>
</dbReference>
<proteinExistence type="predicted"/>